<dbReference type="SUPFAM" id="SSF52025">
    <property type="entry name" value="PA domain"/>
    <property type="match status" value="1"/>
</dbReference>
<name>A0A1H0R7M5_9PSEU</name>
<keyword evidence="4" id="KW-1185">Reference proteome</keyword>
<evidence type="ECO:0000259" key="1">
    <source>
        <dbReference type="Pfam" id="PF02225"/>
    </source>
</evidence>
<evidence type="ECO:0000313" key="4">
    <source>
        <dbReference type="Proteomes" id="UP000199651"/>
    </source>
</evidence>
<dbReference type="SUPFAM" id="SSF53187">
    <property type="entry name" value="Zn-dependent exopeptidases"/>
    <property type="match status" value="1"/>
</dbReference>
<gene>
    <name evidence="3" type="ORF">SAMN05192558_107338</name>
</gene>
<dbReference type="InterPro" id="IPR003137">
    <property type="entry name" value="PA_domain"/>
</dbReference>
<dbReference type="Gene3D" id="3.50.30.30">
    <property type="match status" value="1"/>
</dbReference>
<accession>A0A1H0R7M5</accession>
<dbReference type="InterPro" id="IPR046450">
    <property type="entry name" value="PA_dom_sf"/>
</dbReference>
<evidence type="ECO:0000313" key="3">
    <source>
        <dbReference type="EMBL" id="SDP25497.1"/>
    </source>
</evidence>
<keyword evidence="3" id="KW-0645">Protease</keyword>
<sequence>MVPQDLADSVTADAVLHHLQAFQRIADRNGGRRASGTPGHEESVDYVAERLIAAGFDVLLQEFPIIYEETVAERLQVGADSVPITVMRHSPDTPPGGITGPLVVLEANGCAESDFDGADYTGTIVLIPRGGGPHWVKQANAAKAGAIGTVIHNTNDEWLLGNLVSPDNARIPTGGIGKADGSALRHKAGHQVTLELRRFSEPRVSRNVIAQTRTGRTDRVVMAGAHLDSVVDGPGINDAGAGCAALLTAALELGGTPEVRNAVRFAWWGAEELGQIGSNHYVRDLTEAQVRDLALYLNFDMLSSPNGGYFVFDGGPGPAGSSHIEQSFVDFLAGRGVETEPLSLFGGFDHAVFVEAGIPTGGLYTGATAIKTPEQARKWGGTAGLAYDPNYHQAADQLSNVDQVMLAHNAAAVGWVIARYAADTDALPLTHNP</sequence>
<dbReference type="GO" id="GO:0008235">
    <property type="term" value="F:metalloexopeptidase activity"/>
    <property type="evidence" value="ECO:0007669"/>
    <property type="project" value="InterPro"/>
</dbReference>
<keyword evidence="3" id="KW-0378">Hydrolase</keyword>
<dbReference type="GO" id="GO:0004180">
    <property type="term" value="F:carboxypeptidase activity"/>
    <property type="evidence" value="ECO:0007669"/>
    <property type="project" value="UniProtKB-KW"/>
</dbReference>
<dbReference type="PANTHER" id="PTHR12147">
    <property type="entry name" value="METALLOPEPTIDASE M28 FAMILY MEMBER"/>
    <property type="match status" value="1"/>
</dbReference>
<dbReference type="Pfam" id="PF04389">
    <property type="entry name" value="Peptidase_M28"/>
    <property type="match status" value="1"/>
</dbReference>
<feature type="domain" description="PA" evidence="1">
    <location>
        <begin position="98"/>
        <end position="184"/>
    </location>
</feature>
<evidence type="ECO:0000259" key="2">
    <source>
        <dbReference type="Pfam" id="PF04389"/>
    </source>
</evidence>
<reference evidence="4" key="1">
    <citation type="submission" date="2016-10" db="EMBL/GenBank/DDBJ databases">
        <authorList>
            <person name="Varghese N."/>
            <person name="Submissions S."/>
        </authorList>
    </citation>
    <scope>NUCLEOTIDE SEQUENCE [LARGE SCALE GENOMIC DNA]</scope>
    <source>
        <strain evidence="4">IBRC-M 10655</strain>
    </source>
</reference>
<dbReference type="EMBL" id="FNJB01000007">
    <property type="protein sequence ID" value="SDP25497.1"/>
    <property type="molecule type" value="Genomic_DNA"/>
</dbReference>
<organism evidence="3 4">
    <name type="scientific">Actinokineospora alba</name>
    <dbReference type="NCBI Taxonomy" id="504798"/>
    <lineage>
        <taxon>Bacteria</taxon>
        <taxon>Bacillati</taxon>
        <taxon>Actinomycetota</taxon>
        <taxon>Actinomycetes</taxon>
        <taxon>Pseudonocardiales</taxon>
        <taxon>Pseudonocardiaceae</taxon>
        <taxon>Actinokineospora</taxon>
    </lineage>
</organism>
<dbReference type="RefSeq" id="WP_091378082.1">
    <property type="nucleotide sequence ID" value="NZ_FNDV01000004.1"/>
</dbReference>
<feature type="domain" description="Peptidase M28" evidence="2">
    <location>
        <begin position="207"/>
        <end position="413"/>
    </location>
</feature>
<dbReference type="GO" id="GO:0006508">
    <property type="term" value="P:proteolysis"/>
    <property type="evidence" value="ECO:0007669"/>
    <property type="project" value="InterPro"/>
</dbReference>
<proteinExistence type="predicted"/>
<dbReference type="AlphaFoldDB" id="A0A1H0R7M5"/>
<dbReference type="Pfam" id="PF02225">
    <property type="entry name" value="PA"/>
    <property type="match status" value="1"/>
</dbReference>
<dbReference type="OrthoDB" id="345880at2"/>
<protein>
    <submittedName>
        <fullName evidence="3">Zn-dependent amino-or carboxypeptidase, M28 family</fullName>
    </submittedName>
</protein>
<dbReference type="InterPro" id="IPR045175">
    <property type="entry name" value="M28_fam"/>
</dbReference>
<dbReference type="Gene3D" id="3.40.630.10">
    <property type="entry name" value="Zn peptidases"/>
    <property type="match status" value="1"/>
</dbReference>
<dbReference type="InterPro" id="IPR007484">
    <property type="entry name" value="Peptidase_M28"/>
</dbReference>
<dbReference type="PANTHER" id="PTHR12147:SF26">
    <property type="entry name" value="PEPTIDASE M28 DOMAIN-CONTAINING PROTEIN"/>
    <property type="match status" value="1"/>
</dbReference>
<dbReference type="Proteomes" id="UP000199651">
    <property type="component" value="Unassembled WGS sequence"/>
</dbReference>
<dbReference type="STRING" id="504798.SAMN05421871_104337"/>
<keyword evidence="3" id="KW-0121">Carboxypeptidase</keyword>